<feature type="domain" description="HD/PDEase" evidence="1">
    <location>
        <begin position="30"/>
        <end position="158"/>
    </location>
</feature>
<dbReference type="GeneID" id="6369771"/>
<keyword evidence="3" id="KW-1185">Reference proteome</keyword>
<evidence type="ECO:0000259" key="1">
    <source>
        <dbReference type="SMART" id="SM00471"/>
    </source>
</evidence>
<evidence type="ECO:0000313" key="2">
    <source>
        <dbReference type="EMBL" id="BAG41490.1"/>
    </source>
</evidence>
<dbReference type="SMART" id="SM00471">
    <property type="entry name" value="HDc"/>
    <property type="match status" value="1"/>
</dbReference>
<dbReference type="SUPFAM" id="SSF109604">
    <property type="entry name" value="HD-domain/PDEase-like"/>
    <property type="match status" value="1"/>
</dbReference>
<dbReference type="Gene3D" id="1.10.3210.10">
    <property type="entry name" value="Hypothetical protein af1432"/>
    <property type="match status" value="1"/>
</dbReference>
<sequence>MSTLEYAKHLALEHAPDAYNFMMLQAQHMNPYHNSDHCLLVGYHAWAAASYDHASYALRKMALVAGLLHDIGHSGGQHADVSNVGYALERISKELRSERGSTLVLSNYQNVVKEAIRCTMYDAVQKKFPVEPSHDLGRWLRDADLCMIYTPEGRRLLDGLALEVTPADRHPLQWTAHMAGEWVAQNEVFLLRQTMFSPYGKDLRNDHISAATRAYLYESADRVAREWNQPVASVRVDLFQAFATKKEAMSAEWRAALNAATSFGDQNDQA</sequence>
<dbReference type="CDD" id="cd00077">
    <property type="entry name" value="HDc"/>
    <property type="match status" value="1"/>
</dbReference>
<dbReference type="KEGG" id="vg:6369771"/>
<dbReference type="EMBL" id="AB366653">
    <property type="protein sequence ID" value="BAG41490.1"/>
    <property type="molecule type" value="Genomic_DNA"/>
</dbReference>
<keyword evidence="2" id="KW-0378">Hydrolase</keyword>
<organism evidence="2 3">
    <name type="scientific">Ralstonia phage phiRSL1</name>
    <dbReference type="NCBI Taxonomy" id="1980924"/>
    <lineage>
        <taxon>Viruses</taxon>
        <taxon>Duplodnaviria</taxon>
        <taxon>Heunggongvirae</taxon>
        <taxon>Uroviricota</taxon>
        <taxon>Caudoviricetes</taxon>
        <taxon>Mieseafarmvirus</taxon>
        <taxon>Mieseafarmvirus RSL1</taxon>
    </lineage>
</organism>
<evidence type="ECO:0000313" key="3">
    <source>
        <dbReference type="Proteomes" id="UP000001034"/>
    </source>
</evidence>
<reference evidence="2 3" key="1">
    <citation type="journal article" date="2010" name="Virology">
        <title>A jumbo phage infecting the phytopathogen Ralstonia solanacearum defines a new lineage of the Myoviridae family.</title>
        <authorList>
            <person name="Yamada T."/>
            <person name="Satoh S."/>
            <person name="Ishikawa H."/>
            <person name="Fujiwara A."/>
            <person name="Kawasaki T."/>
            <person name="Fujie M."/>
            <person name="Ogata H."/>
        </authorList>
    </citation>
    <scope>NUCLEOTIDE SEQUENCE [LARGE SCALE GENOMIC DNA]</scope>
</reference>
<dbReference type="GO" id="GO:0016787">
    <property type="term" value="F:hydrolase activity"/>
    <property type="evidence" value="ECO:0007669"/>
    <property type="project" value="UniProtKB-KW"/>
</dbReference>
<dbReference type="InterPro" id="IPR003607">
    <property type="entry name" value="HD/PDEase_dom"/>
</dbReference>
<proteinExistence type="predicted"/>
<accession>B2ZXQ9</accession>
<protein>
    <submittedName>
        <fullName evidence="2">Metal dependent phosphohydrolases like protein</fullName>
    </submittedName>
</protein>
<name>B2ZXQ9_9CAUD</name>
<dbReference type="Proteomes" id="UP000001034">
    <property type="component" value="Segment"/>
</dbReference>
<dbReference type="RefSeq" id="YP_001949920.1">
    <property type="nucleotide sequence ID" value="NC_010811.2"/>
</dbReference>